<proteinExistence type="predicted"/>
<accession>A0AAN1XU07</accession>
<keyword evidence="1" id="KW-0812">Transmembrane</keyword>
<keyword evidence="3" id="KW-1185">Reference proteome</keyword>
<organism evidence="2 3">
    <name type="scientific">Vulcanimicrobium alpinum</name>
    <dbReference type="NCBI Taxonomy" id="3016050"/>
    <lineage>
        <taxon>Bacteria</taxon>
        <taxon>Bacillati</taxon>
        <taxon>Vulcanimicrobiota</taxon>
        <taxon>Vulcanimicrobiia</taxon>
        <taxon>Vulcanimicrobiales</taxon>
        <taxon>Vulcanimicrobiaceae</taxon>
        <taxon>Vulcanimicrobium</taxon>
    </lineage>
</organism>
<feature type="transmembrane region" description="Helical" evidence="1">
    <location>
        <begin position="53"/>
        <end position="71"/>
    </location>
</feature>
<name>A0AAN1XU07_UNVUL</name>
<evidence type="ECO:0000313" key="3">
    <source>
        <dbReference type="Proteomes" id="UP001317532"/>
    </source>
</evidence>
<evidence type="ECO:0000256" key="1">
    <source>
        <dbReference type="SAM" id="Phobius"/>
    </source>
</evidence>
<keyword evidence="1" id="KW-0472">Membrane</keyword>
<dbReference type="RefSeq" id="WP_317996556.1">
    <property type="nucleotide sequence ID" value="NZ_AP025523.1"/>
</dbReference>
<gene>
    <name evidence="2" type="ORF">WPS_08000</name>
</gene>
<dbReference type="AlphaFoldDB" id="A0AAN1XU07"/>
<dbReference type="KEGG" id="vab:WPS_08000"/>
<dbReference type="EMBL" id="AP025523">
    <property type="protein sequence ID" value="BDE05524.1"/>
    <property type="molecule type" value="Genomic_DNA"/>
</dbReference>
<keyword evidence="1" id="KW-1133">Transmembrane helix</keyword>
<dbReference type="Proteomes" id="UP001317532">
    <property type="component" value="Chromosome"/>
</dbReference>
<reference evidence="2 3" key="1">
    <citation type="journal article" date="2022" name="ISME Commun">
        <title>Vulcanimicrobium alpinus gen. nov. sp. nov., the first cultivated representative of the candidate phylum 'Eremiobacterota', is a metabolically versatile aerobic anoxygenic phototroph.</title>
        <authorList>
            <person name="Yabe S."/>
            <person name="Muto K."/>
            <person name="Abe K."/>
            <person name="Yokota A."/>
            <person name="Staudigel H."/>
            <person name="Tebo B.M."/>
        </authorList>
    </citation>
    <scope>NUCLEOTIDE SEQUENCE [LARGE SCALE GENOMIC DNA]</scope>
    <source>
        <strain evidence="2 3">WC8-2</strain>
    </source>
</reference>
<feature type="transmembrane region" description="Helical" evidence="1">
    <location>
        <begin position="27"/>
        <end position="47"/>
    </location>
</feature>
<protein>
    <submittedName>
        <fullName evidence="2">Uncharacterized protein</fullName>
    </submittedName>
</protein>
<sequence>MDDRVPLFGLVDARTFVHMRAFHAERITWSIGPALLVAAFGNAALALQKPSPAAFVAALAGFAVLAVTAFVQIPLHARLTSGEDPVTIARLNANETARALLTPSTSPSSTTLTASSIESTHDLAPAGGIQGTIALVEALRARGIALDASGTEVLGSLRGVLATSHERRTVARITCRSAIE</sequence>
<evidence type="ECO:0000313" key="2">
    <source>
        <dbReference type="EMBL" id="BDE05524.1"/>
    </source>
</evidence>